<evidence type="ECO:0000256" key="7">
    <source>
        <dbReference type="ARBA" id="ARBA00022927"/>
    </source>
</evidence>
<feature type="transmembrane region" description="Helical" evidence="16">
    <location>
        <begin position="341"/>
        <end position="359"/>
    </location>
</feature>
<feature type="transmembrane region" description="Helical" evidence="16">
    <location>
        <begin position="227"/>
        <end position="246"/>
    </location>
</feature>
<protein>
    <recommendedName>
        <fullName evidence="13">CpSecY</fullName>
    </recommendedName>
</protein>
<evidence type="ECO:0000256" key="9">
    <source>
        <dbReference type="ARBA" id="ARBA00022989"/>
    </source>
</evidence>
<keyword evidence="8" id="KW-0809">Transit peptide</keyword>
<dbReference type="InterPro" id="IPR026593">
    <property type="entry name" value="SecY"/>
</dbReference>
<dbReference type="eggNOG" id="ENOG502QSNV">
    <property type="taxonomic scope" value="Eukaryota"/>
</dbReference>
<dbReference type="Proteomes" id="UP000001514">
    <property type="component" value="Unassembled WGS sequence"/>
</dbReference>
<dbReference type="NCBIfam" id="TIGR00967">
    <property type="entry name" value="3a0501s007"/>
    <property type="match status" value="1"/>
</dbReference>
<dbReference type="HAMAP" id="MF_01465">
    <property type="entry name" value="SecY"/>
    <property type="match status" value="1"/>
</dbReference>
<organism evidence="18">
    <name type="scientific">Selaginella moellendorffii</name>
    <name type="common">Spikemoss</name>
    <dbReference type="NCBI Taxonomy" id="88036"/>
    <lineage>
        <taxon>Eukaryota</taxon>
        <taxon>Viridiplantae</taxon>
        <taxon>Streptophyta</taxon>
        <taxon>Embryophyta</taxon>
        <taxon>Tracheophyta</taxon>
        <taxon>Lycopodiopsida</taxon>
        <taxon>Selaginellales</taxon>
        <taxon>Selaginellaceae</taxon>
        <taxon>Selaginella</taxon>
    </lineage>
</organism>
<dbReference type="Gene3D" id="1.10.3370.10">
    <property type="entry name" value="SecY subunit domain"/>
    <property type="match status" value="1"/>
</dbReference>
<dbReference type="FunFam" id="1.10.3370.10:FF:000003">
    <property type="entry name" value="Preprotein translocase subunit SECY, chloroplastic"/>
    <property type="match status" value="1"/>
</dbReference>
<evidence type="ECO:0000256" key="12">
    <source>
        <dbReference type="ARBA" id="ARBA00023136"/>
    </source>
</evidence>
<dbReference type="GO" id="GO:0009535">
    <property type="term" value="C:chloroplast thylakoid membrane"/>
    <property type="evidence" value="ECO:0000318"/>
    <property type="project" value="GO_Central"/>
</dbReference>
<dbReference type="InterPro" id="IPR030659">
    <property type="entry name" value="SecY_CS"/>
</dbReference>
<evidence type="ECO:0000256" key="5">
    <source>
        <dbReference type="ARBA" id="ARBA00022640"/>
    </source>
</evidence>
<keyword evidence="10 14" id="KW-0811">Translocation</keyword>
<dbReference type="SUPFAM" id="SSF103491">
    <property type="entry name" value="Preprotein translocase SecY subunit"/>
    <property type="match status" value="1"/>
</dbReference>
<accession>D8TCM7</accession>
<dbReference type="InterPro" id="IPR023201">
    <property type="entry name" value="SecY_dom_sf"/>
</dbReference>
<dbReference type="GO" id="GO:0008320">
    <property type="term" value="F:protein transmembrane transporter activity"/>
    <property type="evidence" value="ECO:0000318"/>
    <property type="project" value="GO_Central"/>
</dbReference>
<comment type="similarity">
    <text evidence="2 15">Belongs to the SecY/SEC61-alpha family.</text>
</comment>
<sequence length="503" mass="54164">MVRVDSRRLRGARAAMSVKISSSPCSSRRRAEWEFDPLGICEPANGNFVAAWGDLCVVAMKAIGNKQTSGKQSTGKGIAAAIEDSSIDFGDFFRGKLPGKFLLLLGWLALSRVGTYIPLPGVDRAAFSGSMTDNSLFRTLDAFSGGGIGRLGVCSLGIVPFINAQILFQLLGSLFPELERLQKKEGEAGRKKVLQYTRYASVAFAIFQAIGQVLYIRPYADDFSLGWIFTSISLLTIGAVLTSYIGERISDIKLGNGTSLLIFTNIISSLPASVGRTIDQALKDANYAGLGTIGLSFFLLVLGIVYVQESERRIPLNYASRYSGGLQKSAYLPFKINSSGVMPIIFSTSALALTSSVARFSGATGFNNIVATLNPGGSFYLPTNAVLIAFFNYFYTFLQLDPSDVSDQLKRQGASIPSVRPGKATAAFIETVLTRISVLDSTFLVIMAVSPAAVEWLTHLTAFRGFAGTSILILVGCATDTARKVKAELISQKYRVLDFTSDT</sequence>
<dbReference type="GO" id="GO:0006616">
    <property type="term" value="P:SRP-dependent cotranslational protein targeting to membrane, translocation"/>
    <property type="evidence" value="ECO:0000318"/>
    <property type="project" value="GO_Central"/>
</dbReference>
<evidence type="ECO:0000256" key="11">
    <source>
        <dbReference type="ARBA" id="ARBA00023078"/>
    </source>
</evidence>
<dbReference type="STRING" id="88036.D8TCM7"/>
<feature type="transmembrane region" description="Helical" evidence="16">
    <location>
        <begin position="379"/>
        <end position="398"/>
    </location>
</feature>
<evidence type="ECO:0000256" key="1">
    <source>
        <dbReference type="ARBA" id="ARBA00004454"/>
    </source>
</evidence>
<comment type="subcellular location">
    <subcellularLocation>
        <location evidence="14">Membrane</location>
        <topology evidence="14">Multi-pass membrane protein</topology>
    </subcellularLocation>
    <subcellularLocation>
        <location evidence="1">Plastid</location>
        <location evidence="1">Chloroplast thylakoid membrane</location>
        <topology evidence="1">Multi-pass membrane protein</topology>
    </subcellularLocation>
</comment>
<evidence type="ECO:0000256" key="3">
    <source>
        <dbReference type="ARBA" id="ARBA00022448"/>
    </source>
</evidence>
<evidence type="ECO:0000313" key="17">
    <source>
        <dbReference type="EMBL" id="EFJ05560.1"/>
    </source>
</evidence>
<dbReference type="Gramene" id="EFJ05560">
    <property type="protein sequence ID" value="EFJ05560"/>
    <property type="gene ID" value="SELMODRAFT_187415"/>
</dbReference>
<name>D8TCM7_SELML</name>
<keyword evidence="9 16" id="KW-1133">Transmembrane helix</keyword>
<keyword evidence="4" id="KW-0150">Chloroplast</keyword>
<keyword evidence="18" id="KW-1185">Reference proteome</keyword>
<evidence type="ECO:0000256" key="10">
    <source>
        <dbReference type="ARBA" id="ARBA00023010"/>
    </source>
</evidence>
<evidence type="ECO:0000256" key="13">
    <source>
        <dbReference type="ARBA" id="ARBA00031059"/>
    </source>
</evidence>
<feature type="transmembrane region" description="Helical" evidence="16">
    <location>
        <begin position="148"/>
        <end position="175"/>
    </location>
</feature>
<proteinExistence type="inferred from homology"/>
<dbReference type="PRINTS" id="PR00303">
    <property type="entry name" value="SECYTRNLCASE"/>
</dbReference>
<dbReference type="InterPro" id="IPR002208">
    <property type="entry name" value="SecY/SEC61-alpha"/>
</dbReference>
<evidence type="ECO:0000256" key="4">
    <source>
        <dbReference type="ARBA" id="ARBA00022528"/>
    </source>
</evidence>
<dbReference type="EMBL" id="GL377719">
    <property type="protein sequence ID" value="EFJ05560.1"/>
    <property type="molecule type" value="Genomic_DNA"/>
</dbReference>
<evidence type="ECO:0000256" key="16">
    <source>
        <dbReference type="SAM" id="Phobius"/>
    </source>
</evidence>
<evidence type="ECO:0000256" key="6">
    <source>
        <dbReference type="ARBA" id="ARBA00022692"/>
    </source>
</evidence>
<evidence type="ECO:0000256" key="14">
    <source>
        <dbReference type="RuleBase" id="RU003484"/>
    </source>
</evidence>
<dbReference type="OrthoDB" id="361383at2759"/>
<keyword evidence="3 14" id="KW-0813">Transport</keyword>
<keyword evidence="12 16" id="KW-0472">Membrane</keyword>
<keyword evidence="11" id="KW-0793">Thylakoid</keyword>
<dbReference type="OMA" id="FAMWLGE"/>
<evidence type="ECO:0000256" key="2">
    <source>
        <dbReference type="ARBA" id="ARBA00005751"/>
    </source>
</evidence>
<keyword evidence="6 14" id="KW-0812">Transmembrane</keyword>
<gene>
    <name evidence="17" type="ORF">SELMODRAFT_187415</name>
</gene>
<dbReference type="PROSITE" id="PS00755">
    <property type="entry name" value="SECY_1"/>
    <property type="match status" value="1"/>
</dbReference>
<feature type="transmembrane region" description="Helical" evidence="16">
    <location>
        <begin position="287"/>
        <end position="307"/>
    </location>
</feature>
<keyword evidence="7 14" id="KW-0653">Protein transport</keyword>
<dbReference type="InParanoid" id="D8TCM7"/>
<evidence type="ECO:0000256" key="15">
    <source>
        <dbReference type="RuleBase" id="RU004349"/>
    </source>
</evidence>
<dbReference type="GO" id="GO:0005048">
    <property type="term" value="F:signal sequence binding"/>
    <property type="evidence" value="ECO:0000318"/>
    <property type="project" value="GO_Central"/>
</dbReference>
<dbReference type="Pfam" id="PF00344">
    <property type="entry name" value="SecY"/>
    <property type="match status" value="1"/>
</dbReference>
<dbReference type="PROSITE" id="PS00756">
    <property type="entry name" value="SECY_2"/>
    <property type="match status" value="1"/>
</dbReference>
<evidence type="ECO:0000256" key="8">
    <source>
        <dbReference type="ARBA" id="ARBA00022946"/>
    </source>
</evidence>
<evidence type="ECO:0000313" key="18">
    <source>
        <dbReference type="Proteomes" id="UP000001514"/>
    </source>
</evidence>
<dbReference type="AlphaFoldDB" id="D8TCM7"/>
<reference evidence="17 18" key="1">
    <citation type="journal article" date="2011" name="Science">
        <title>The Selaginella genome identifies genetic changes associated with the evolution of vascular plants.</title>
        <authorList>
            <person name="Banks J.A."/>
            <person name="Nishiyama T."/>
            <person name="Hasebe M."/>
            <person name="Bowman J.L."/>
            <person name="Gribskov M."/>
            <person name="dePamphilis C."/>
            <person name="Albert V.A."/>
            <person name="Aono N."/>
            <person name="Aoyama T."/>
            <person name="Ambrose B.A."/>
            <person name="Ashton N.W."/>
            <person name="Axtell M.J."/>
            <person name="Barker E."/>
            <person name="Barker M.S."/>
            <person name="Bennetzen J.L."/>
            <person name="Bonawitz N.D."/>
            <person name="Chapple C."/>
            <person name="Cheng C."/>
            <person name="Correa L.G."/>
            <person name="Dacre M."/>
            <person name="DeBarry J."/>
            <person name="Dreyer I."/>
            <person name="Elias M."/>
            <person name="Engstrom E.M."/>
            <person name="Estelle M."/>
            <person name="Feng L."/>
            <person name="Finet C."/>
            <person name="Floyd S.K."/>
            <person name="Frommer W.B."/>
            <person name="Fujita T."/>
            <person name="Gramzow L."/>
            <person name="Gutensohn M."/>
            <person name="Harholt J."/>
            <person name="Hattori M."/>
            <person name="Heyl A."/>
            <person name="Hirai T."/>
            <person name="Hiwatashi Y."/>
            <person name="Ishikawa M."/>
            <person name="Iwata M."/>
            <person name="Karol K.G."/>
            <person name="Koehler B."/>
            <person name="Kolukisaoglu U."/>
            <person name="Kubo M."/>
            <person name="Kurata T."/>
            <person name="Lalonde S."/>
            <person name="Li K."/>
            <person name="Li Y."/>
            <person name="Litt A."/>
            <person name="Lyons E."/>
            <person name="Manning G."/>
            <person name="Maruyama T."/>
            <person name="Michael T.P."/>
            <person name="Mikami K."/>
            <person name="Miyazaki S."/>
            <person name="Morinaga S."/>
            <person name="Murata T."/>
            <person name="Mueller-Roeber B."/>
            <person name="Nelson D.R."/>
            <person name="Obara M."/>
            <person name="Oguri Y."/>
            <person name="Olmstead R.G."/>
            <person name="Onodera N."/>
            <person name="Petersen B.L."/>
            <person name="Pils B."/>
            <person name="Prigge M."/>
            <person name="Rensing S.A."/>
            <person name="Riano-Pachon D.M."/>
            <person name="Roberts A.W."/>
            <person name="Sato Y."/>
            <person name="Scheller H.V."/>
            <person name="Schulz B."/>
            <person name="Schulz C."/>
            <person name="Shakirov E.V."/>
            <person name="Shibagaki N."/>
            <person name="Shinohara N."/>
            <person name="Shippen D.E."/>
            <person name="Soerensen I."/>
            <person name="Sotooka R."/>
            <person name="Sugimoto N."/>
            <person name="Sugita M."/>
            <person name="Sumikawa N."/>
            <person name="Tanurdzic M."/>
            <person name="Theissen G."/>
            <person name="Ulvskov P."/>
            <person name="Wakazuki S."/>
            <person name="Weng J.K."/>
            <person name="Willats W.W."/>
            <person name="Wipf D."/>
            <person name="Wolf P.G."/>
            <person name="Yang L."/>
            <person name="Zimmer A.D."/>
            <person name="Zhu Q."/>
            <person name="Mitros T."/>
            <person name="Hellsten U."/>
            <person name="Loque D."/>
            <person name="Otillar R."/>
            <person name="Salamov A."/>
            <person name="Schmutz J."/>
            <person name="Shapiro H."/>
            <person name="Lindquist E."/>
            <person name="Lucas S."/>
            <person name="Rokhsar D."/>
            <person name="Grigoriev I.V."/>
        </authorList>
    </citation>
    <scope>NUCLEOTIDE SEQUENCE [LARGE SCALE GENOMIC DNA]</scope>
</reference>
<feature type="transmembrane region" description="Helical" evidence="16">
    <location>
        <begin position="258"/>
        <end position="275"/>
    </location>
</feature>
<dbReference type="FunCoup" id="D8TCM7">
    <property type="interactions" value="1340"/>
</dbReference>
<dbReference type="PIRSF" id="PIRSF004557">
    <property type="entry name" value="SecY"/>
    <property type="match status" value="1"/>
</dbReference>
<feature type="transmembrane region" description="Helical" evidence="16">
    <location>
        <begin position="196"/>
        <end position="215"/>
    </location>
</feature>
<dbReference type="HOGENOM" id="CLU_030313_0_0_1"/>
<dbReference type="PANTHER" id="PTHR10906">
    <property type="entry name" value="SECY/SEC61-ALPHA FAMILY MEMBER"/>
    <property type="match status" value="1"/>
</dbReference>
<dbReference type="KEGG" id="smo:SELMODRAFT_187415"/>
<keyword evidence="5" id="KW-0934">Plastid</keyword>